<dbReference type="Pfam" id="PF13302">
    <property type="entry name" value="Acetyltransf_3"/>
    <property type="match status" value="1"/>
</dbReference>
<evidence type="ECO:0000313" key="3">
    <source>
        <dbReference type="Proteomes" id="UP001597260"/>
    </source>
</evidence>
<keyword evidence="3" id="KW-1185">Reference proteome</keyword>
<evidence type="ECO:0000259" key="1">
    <source>
        <dbReference type="PROSITE" id="PS51186"/>
    </source>
</evidence>
<name>A0ABW3YHS7_9ACTN</name>
<dbReference type="PROSITE" id="PS51186">
    <property type="entry name" value="GNAT"/>
    <property type="match status" value="1"/>
</dbReference>
<dbReference type="Gene3D" id="3.40.630.30">
    <property type="match status" value="1"/>
</dbReference>
<dbReference type="InterPro" id="IPR016181">
    <property type="entry name" value="Acyl_CoA_acyltransferase"/>
</dbReference>
<dbReference type="EMBL" id="JBHTMP010000022">
    <property type="protein sequence ID" value="MFD1322643.1"/>
    <property type="molecule type" value="Genomic_DNA"/>
</dbReference>
<dbReference type="RefSeq" id="WP_377571797.1">
    <property type="nucleotide sequence ID" value="NZ_JBHTMP010000022.1"/>
</dbReference>
<accession>A0ABW3YHS7</accession>
<protein>
    <submittedName>
        <fullName evidence="2">GNAT family N-acetyltransferase</fullName>
        <ecNumber evidence="2">2.3.-.-</ecNumber>
    </submittedName>
</protein>
<evidence type="ECO:0000313" key="2">
    <source>
        <dbReference type="EMBL" id="MFD1322643.1"/>
    </source>
</evidence>
<dbReference type="GO" id="GO:0016746">
    <property type="term" value="F:acyltransferase activity"/>
    <property type="evidence" value="ECO:0007669"/>
    <property type="project" value="UniProtKB-KW"/>
</dbReference>
<dbReference type="InterPro" id="IPR000182">
    <property type="entry name" value="GNAT_dom"/>
</dbReference>
<keyword evidence="2" id="KW-0808">Transferase</keyword>
<dbReference type="CDD" id="cd04301">
    <property type="entry name" value="NAT_SF"/>
    <property type="match status" value="1"/>
</dbReference>
<dbReference type="Proteomes" id="UP001597260">
    <property type="component" value="Unassembled WGS sequence"/>
</dbReference>
<feature type="domain" description="N-acetyltransferase" evidence="1">
    <location>
        <begin position="10"/>
        <end position="173"/>
    </location>
</feature>
<dbReference type="PANTHER" id="PTHR43441:SF10">
    <property type="entry name" value="ACETYLTRANSFERASE"/>
    <property type="match status" value="1"/>
</dbReference>
<gene>
    <name evidence="2" type="ORF">ACFQ4H_16220</name>
</gene>
<organism evidence="2 3">
    <name type="scientific">Micromonospora sonneratiae</name>
    <dbReference type="NCBI Taxonomy" id="1184706"/>
    <lineage>
        <taxon>Bacteria</taxon>
        <taxon>Bacillati</taxon>
        <taxon>Actinomycetota</taxon>
        <taxon>Actinomycetes</taxon>
        <taxon>Micromonosporales</taxon>
        <taxon>Micromonosporaceae</taxon>
        <taxon>Micromonospora</taxon>
    </lineage>
</organism>
<dbReference type="PANTHER" id="PTHR43441">
    <property type="entry name" value="RIBOSOMAL-PROTEIN-SERINE ACETYLTRANSFERASE"/>
    <property type="match status" value="1"/>
</dbReference>
<dbReference type="InterPro" id="IPR051908">
    <property type="entry name" value="Ribosomal_N-acetyltransferase"/>
</dbReference>
<reference evidence="3" key="1">
    <citation type="journal article" date="2019" name="Int. J. Syst. Evol. Microbiol.">
        <title>The Global Catalogue of Microorganisms (GCM) 10K type strain sequencing project: providing services to taxonomists for standard genome sequencing and annotation.</title>
        <authorList>
            <consortium name="The Broad Institute Genomics Platform"/>
            <consortium name="The Broad Institute Genome Sequencing Center for Infectious Disease"/>
            <person name="Wu L."/>
            <person name="Ma J."/>
        </authorList>
    </citation>
    <scope>NUCLEOTIDE SEQUENCE [LARGE SCALE GENOMIC DNA]</scope>
    <source>
        <strain evidence="3">JCM 31037</strain>
    </source>
</reference>
<keyword evidence="2" id="KW-0012">Acyltransferase</keyword>
<comment type="caution">
    <text evidence="2">The sequence shown here is derived from an EMBL/GenBank/DDBJ whole genome shotgun (WGS) entry which is preliminary data.</text>
</comment>
<sequence>MFDLPLGDHAVLRPLEPWQAEEFAAHLDRAREHIAPWVGRSFLATDVAGAREVLRRYADGQARDDARIYGIWLDGVLVGGTMFVSLDSARGVCEVGCWLEPAAEGRGLITRAITHLIDWAVDVRGIARVEWVTTPDNARSRNVAKRLGMSLDGVLRQSLPPTVDGVRRDREIWSVLADEWRTRGERPAVGTVRAPHVTDRAPR</sequence>
<proteinExistence type="predicted"/>
<dbReference type="SUPFAM" id="SSF55729">
    <property type="entry name" value="Acyl-CoA N-acyltransferases (Nat)"/>
    <property type="match status" value="1"/>
</dbReference>
<dbReference type="EC" id="2.3.-.-" evidence="2"/>